<evidence type="ECO:0000313" key="2">
    <source>
        <dbReference type="EMBL" id="KAL1517908.1"/>
    </source>
</evidence>
<feature type="signal peptide" evidence="1">
    <location>
        <begin position="1"/>
        <end position="24"/>
    </location>
</feature>
<accession>A0ABD1FIN8</accession>
<keyword evidence="1" id="KW-0732">Signal</keyword>
<feature type="chain" id="PRO_5044803620" description="Venom protein" evidence="1">
    <location>
        <begin position="25"/>
        <end position="274"/>
    </location>
</feature>
<name>A0ABD1FIN8_HYPHA</name>
<organism evidence="2 3">
    <name type="scientific">Hypothenemus hampei</name>
    <name type="common">Coffee berry borer</name>
    <dbReference type="NCBI Taxonomy" id="57062"/>
    <lineage>
        <taxon>Eukaryota</taxon>
        <taxon>Metazoa</taxon>
        <taxon>Ecdysozoa</taxon>
        <taxon>Arthropoda</taxon>
        <taxon>Hexapoda</taxon>
        <taxon>Insecta</taxon>
        <taxon>Pterygota</taxon>
        <taxon>Neoptera</taxon>
        <taxon>Endopterygota</taxon>
        <taxon>Coleoptera</taxon>
        <taxon>Polyphaga</taxon>
        <taxon>Cucujiformia</taxon>
        <taxon>Curculionidae</taxon>
        <taxon>Scolytinae</taxon>
        <taxon>Hypothenemus</taxon>
    </lineage>
</organism>
<evidence type="ECO:0008006" key="4">
    <source>
        <dbReference type="Google" id="ProtNLM"/>
    </source>
</evidence>
<sequence>MPIKITSIILVICILSMNLELCDEYFKNLGPAYRKRIQIPFQTTIQILKRHVKRILKESESFTRNYRRYLDLKTKADIARIDHIFQKYKVLGKNVTKCQQGLATNISEISDKLYFNVMTCLNHEKKMAQRSLGIVLNRTRSERRRAYEVMQKYHECRHLHGDEQVQCVKMTIINVHLVYLNTPKDINNLCGTINDLLMAFRSVLFLCPARFSLKYRLDCFKTIANTAECTVNKHPNTLYIWERSYEFLLKNSGHRSGVCYVLISIFIFCNNAVT</sequence>
<reference evidence="2 3" key="1">
    <citation type="submission" date="2024-05" db="EMBL/GenBank/DDBJ databases">
        <title>Genetic variation in Jamaican populations of the coffee berry borer (Hypothenemus hampei).</title>
        <authorList>
            <person name="Errbii M."/>
            <person name="Myrie A."/>
        </authorList>
    </citation>
    <scope>NUCLEOTIDE SEQUENCE [LARGE SCALE GENOMIC DNA]</scope>
    <source>
        <strain evidence="2">JA-Hopewell-2020-01-JO</strain>
        <tissue evidence="2">Whole body</tissue>
    </source>
</reference>
<proteinExistence type="predicted"/>
<gene>
    <name evidence="2" type="ORF">ABEB36_001609</name>
</gene>
<evidence type="ECO:0000313" key="3">
    <source>
        <dbReference type="Proteomes" id="UP001566132"/>
    </source>
</evidence>
<keyword evidence="3" id="KW-1185">Reference proteome</keyword>
<evidence type="ECO:0000256" key="1">
    <source>
        <dbReference type="SAM" id="SignalP"/>
    </source>
</evidence>
<dbReference type="EMBL" id="JBDJPC010000001">
    <property type="protein sequence ID" value="KAL1517908.1"/>
    <property type="molecule type" value="Genomic_DNA"/>
</dbReference>
<protein>
    <recommendedName>
        <fullName evidence="4">Venom protein</fullName>
    </recommendedName>
</protein>
<dbReference type="AlphaFoldDB" id="A0ABD1FIN8"/>
<dbReference type="Proteomes" id="UP001566132">
    <property type="component" value="Unassembled WGS sequence"/>
</dbReference>
<comment type="caution">
    <text evidence="2">The sequence shown here is derived from an EMBL/GenBank/DDBJ whole genome shotgun (WGS) entry which is preliminary data.</text>
</comment>